<evidence type="ECO:0000256" key="1">
    <source>
        <dbReference type="SAM" id="SignalP"/>
    </source>
</evidence>
<comment type="caution">
    <text evidence="2">The sequence shown here is derived from an EMBL/GenBank/DDBJ whole genome shotgun (WGS) entry which is preliminary data.</text>
</comment>
<dbReference type="Proteomes" id="UP000051863">
    <property type="component" value="Unassembled WGS sequence"/>
</dbReference>
<dbReference type="AlphaFoldDB" id="A0A0R0CLZ8"/>
<dbReference type="RefSeq" id="WP_057628814.1">
    <property type="nucleotide sequence ID" value="NZ_LDJJ01000036.1"/>
</dbReference>
<name>A0A0R0CLZ8_9GAMM</name>
<evidence type="ECO:0000313" key="2">
    <source>
        <dbReference type="EMBL" id="KRG67066.1"/>
    </source>
</evidence>
<accession>A0A0R0CLZ8</accession>
<sequence>MKTTYLIRSALVAAAAVLSLAGCVSSPPVAPRAAVDNTTPAQRLAAVDAIAGADDTELSVQPLRDAQVDDLRQTAIAQRKAGDLAAAAEALNQALLLVNDDPGILQERADIALLQADWVRAETLSKKALDLGSRTGPLCRRHWATIEQSRLARGETQNAVSAHAQIEGCTVPGIKRF</sequence>
<evidence type="ECO:0000313" key="3">
    <source>
        <dbReference type="Proteomes" id="UP000051863"/>
    </source>
</evidence>
<keyword evidence="1" id="KW-0732">Signal</keyword>
<dbReference type="InterPro" id="IPR011990">
    <property type="entry name" value="TPR-like_helical_dom_sf"/>
</dbReference>
<evidence type="ECO:0008006" key="4">
    <source>
        <dbReference type="Google" id="ProtNLM"/>
    </source>
</evidence>
<gene>
    <name evidence="2" type="ORF">ABB27_11400</name>
</gene>
<feature type="chain" id="PRO_5006394275" description="Tetratricopeptide repeat protein" evidence="1">
    <location>
        <begin position="22"/>
        <end position="177"/>
    </location>
</feature>
<dbReference type="SUPFAM" id="SSF48452">
    <property type="entry name" value="TPR-like"/>
    <property type="match status" value="1"/>
</dbReference>
<dbReference type="OrthoDB" id="5957580at2"/>
<dbReference type="PATRIC" id="fig|405446.3.peg.1778"/>
<dbReference type="PROSITE" id="PS51257">
    <property type="entry name" value="PROKAR_LIPOPROTEIN"/>
    <property type="match status" value="1"/>
</dbReference>
<reference evidence="2 3" key="1">
    <citation type="submission" date="2015-05" db="EMBL/GenBank/DDBJ databases">
        <title>Genome sequencing and analysis of members of genus Stenotrophomonas.</title>
        <authorList>
            <person name="Patil P.P."/>
            <person name="Midha S."/>
            <person name="Patil P.B."/>
        </authorList>
    </citation>
    <scope>NUCLEOTIDE SEQUENCE [LARGE SCALE GENOMIC DNA]</scope>
    <source>
        <strain evidence="2 3">DSM 18941</strain>
    </source>
</reference>
<organism evidence="2 3">
    <name type="scientific">Stenotrophomonas terrae</name>
    <dbReference type="NCBI Taxonomy" id="405446"/>
    <lineage>
        <taxon>Bacteria</taxon>
        <taxon>Pseudomonadati</taxon>
        <taxon>Pseudomonadota</taxon>
        <taxon>Gammaproteobacteria</taxon>
        <taxon>Lysobacterales</taxon>
        <taxon>Lysobacteraceae</taxon>
        <taxon>Stenotrophomonas</taxon>
    </lineage>
</organism>
<proteinExistence type="predicted"/>
<feature type="signal peptide" evidence="1">
    <location>
        <begin position="1"/>
        <end position="21"/>
    </location>
</feature>
<keyword evidence="3" id="KW-1185">Reference proteome</keyword>
<protein>
    <recommendedName>
        <fullName evidence="4">Tetratricopeptide repeat protein</fullName>
    </recommendedName>
</protein>
<dbReference type="Gene3D" id="1.25.40.10">
    <property type="entry name" value="Tetratricopeptide repeat domain"/>
    <property type="match status" value="1"/>
</dbReference>
<dbReference type="EMBL" id="LDJJ01000036">
    <property type="protein sequence ID" value="KRG67066.1"/>
    <property type="molecule type" value="Genomic_DNA"/>
</dbReference>